<evidence type="ECO:0000313" key="2">
    <source>
        <dbReference type="Proteomes" id="UP000639338"/>
    </source>
</evidence>
<dbReference type="Proteomes" id="UP000639338">
    <property type="component" value="Unassembled WGS sequence"/>
</dbReference>
<reference evidence="1 2" key="1">
    <citation type="submission" date="2020-08" db="EMBL/GenBank/DDBJ databases">
        <title>Aphidius gifuensis genome sequencing and assembly.</title>
        <authorList>
            <person name="Du Z."/>
        </authorList>
    </citation>
    <scope>NUCLEOTIDE SEQUENCE [LARGE SCALE GENOMIC DNA]</scope>
    <source>
        <strain evidence="1">YNYX2018</strain>
        <tissue evidence="1">Adults</tissue>
    </source>
</reference>
<accession>A0A834XJS9</accession>
<gene>
    <name evidence="1" type="ORF">HCN44_007556</name>
</gene>
<organism evidence="1 2">
    <name type="scientific">Aphidius gifuensis</name>
    <name type="common">Parasitoid wasp</name>
    <dbReference type="NCBI Taxonomy" id="684658"/>
    <lineage>
        <taxon>Eukaryota</taxon>
        <taxon>Metazoa</taxon>
        <taxon>Ecdysozoa</taxon>
        <taxon>Arthropoda</taxon>
        <taxon>Hexapoda</taxon>
        <taxon>Insecta</taxon>
        <taxon>Pterygota</taxon>
        <taxon>Neoptera</taxon>
        <taxon>Endopterygota</taxon>
        <taxon>Hymenoptera</taxon>
        <taxon>Apocrita</taxon>
        <taxon>Ichneumonoidea</taxon>
        <taxon>Braconidae</taxon>
        <taxon>Aphidiinae</taxon>
        <taxon>Aphidius</taxon>
    </lineage>
</organism>
<sequence>MSGIVKNGLRLAGTAKYVTNNTAIFNSQYSRSISHISNQLNNKNSIALVQSYNLCSCGCEKFQHTQAGEELAKKIISNPVKQTSSKKSDEAENSPKDKSWFSNYKFSTRFYKFGVRVDCDIPFFKGWCNLQLATQTIDGQPTYKDGIPIHPDIINSNDNIDIKAWLSQFKFNTTISEDAVQFDWQTPRYNYQLRIYDDQSTHKDDTPTN</sequence>
<protein>
    <submittedName>
        <fullName evidence="1">Uncharacterized protein</fullName>
    </submittedName>
</protein>
<evidence type="ECO:0000313" key="1">
    <source>
        <dbReference type="EMBL" id="KAF7988062.1"/>
    </source>
</evidence>
<keyword evidence="2" id="KW-1185">Reference proteome</keyword>
<proteinExistence type="predicted"/>
<comment type="caution">
    <text evidence="1">The sequence shown here is derived from an EMBL/GenBank/DDBJ whole genome shotgun (WGS) entry which is preliminary data.</text>
</comment>
<dbReference type="EMBL" id="JACMRX010000006">
    <property type="protein sequence ID" value="KAF7988062.1"/>
    <property type="molecule type" value="Genomic_DNA"/>
</dbReference>
<name>A0A834XJS9_APHGI</name>
<dbReference type="AlphaFoldDB" id="A0A834XJS9"/>
<dbReference type="OrthoDB" id="278212at2759"/>